<accession>A0ABR1SWV3</accession>
<proteinExistence type="predicted"/>
<evidence type="ECO:0000313" key="3">
    <source>
        <dbReference type="Proteomes" id="UP001444661"/>
    </source>
</evidence>
<organism evidence="2 3">
    <name type="scientific">Apiospora rasikravindrae</name>
    <dbReference type="NCBI Taxonomy" id="990691"/>
    <lineage>
        <taxon>Eukaryota</taxon>
        <taxon>Fungi</taxon>
        <taxon>Dikarya</taxon>
        <taxon>Ascomycota</taxon>
        <taxon>Pezizomycotina</taxon>
        <taxon>Sordariomycetes</taxon>
        <taxon>Xylariomycetidae</taxon>
        <taxon>Amphisphaeriales</taxon>
        <taxon>Apiosporaceae</taxon>
        <taxon>Apiospora</taxon>
    </lineage>
</organism>
<comment type="caution">
    <text evidence="2">The sequence shown here is derived from an EMBL/GenBank/DDBJ whole genome shotgun (WGS) entry which is preliminary data.</text>
</comment>
<sequence>MSPTCIPTTSAVLGSGTSTTSCGQWIQATAGDSCWKLSQDHCLDDIDAFLGLNPQLRGDCARVWNGDNYCVRSLDGPVCVVRTLTVVPEPVPVRSSTAAARA</sequence>
<evidence type="ECO:0000313" key="2">
    <source>
        <dbReference type="EMBL" id="KAK8038804.1"/>
    </source>
</evidence>
<feature type="domain" description="LysM" evidence="1">
    <location>
        <begin position="24"/>
        <end position="71"/>
    </location>
</feature>
<gene>
    <name evidence="2" type="ORF">PG993_007215</name>
</gene>
<name>A0ABR1SWV3_9PEZI</name>
<evidence type="ECO:0000259" key="1">
    <source>
        <dbReference type="PROSITE" id="PS51782"/>
    </source>
</evidence>
<dbReference type="Proteomes" id="UP001444661">
    <property type="component" value="Unassembled WGS sequence"/>
</dbReference>
<reference evidence="2 3" key="1">
    <citation type="submission" date="2023-01" db="EMBL/GenBank/DDBJ databases">
        <title>Analysis of 21 Apiospora genomes using comparative genomics revels a genus with tremendous synthesis potential of carbohydrate active enzymes and secondary metabolites.</title>
        <authorList>
            <person name="Sorensen T."/>
        </authorList>
    </citation>
    <scope>NUCLEOTIDE SEQUENCE [LARGE SCALE GENOMIC DNA]</scope>
    <source>
        <strain evidence="2 3">CBS 33761</strain>
    </source>
</reference>
<dbReference type="InterPro" id="IPR036779">
    <property type="entry name" value="LysM_dom_sf"/>
</dbReference>
<dbReference type="InterPro" id="IPR018392">
    <property type="entry name" value="LysM"/>
</dbReference>
<protein>
    <recommendedName>
        <fullName evidence="1">LysM domain-containing protein</fullName>
    </recommendedName>
</protein>
<keyword evidence="3" id="KW-1185">Reference proteome</keyword>
<dbReference type="PROSITE" id="PS51782">
    <property type="entry name" value="LYSM"/>
    <property type="match status" value="1"/>
</dbReference>
<dbReference type="EMBL" id="JAQQWK010000006">
    <property type="protein sequence ID" value="KAK8038804.1"/>
    <property type="molecule type" value="Genomic_DNA"/>
</dbReference>
<dbReference type="Gene3D" id="3.10.350.10">
    <property type="entry name" value="LysM domain"/>
    <property type="match status" value="1"/>
</dbReference>